<dbReference type="PANTHER" id="PTHR30483">
    <property type="entry name" value="LEUCINE-SPECIFIC-BINDING PROTEIN"/>
    <property type="match status" value="1"/>
</dbReference>
<evidence type="ECO:0000256" key="3">
    <source>
        <dbReference type="ARBA" id="ARBA00022970"/>
    </source>
</evidence>
<dbReference type="Proteomes" id="UP000183208">
    <property type="component" value="Unassembled WGS sequence"/>
</dbReference>
<dbReference type="EMBL" id="FNTI01000001">
    <property type="protein sequence ID" value="SED73159.1"/>
    <property type="molecule type" value="Genomic_DNA"/>
</dbReference>
<dbReference type="OrthoDB" id="7237299at2"/>
<keyword evidence="3" id="KW-0813">Transport</keyword>
<evidence type="ECO:0000256" key="2">
    <source>
        <dbReference type="ARBA" id="ARBA00022729"/>
    </source>
</evidence>
<comment type="similarity">
    <text evidence="1">Belongs to the leucine-binding protein family.</text>
</comment>
<dbReference type="Pfam" id="PF13458">
    <property type="entry name" value="Peripla_BP_6"/>
    <property type="match status" value="1"/>
</dbReference>
<keyword evidence="2" id="KW-0732">Signal</keyword>
<dbReference type="AlphaFoldDB" id="A0A1M7CPD6"/>
<dbReference type="InterPro" id="IPR051010">
    <property type="entry name" value="BCAA_transport"/>
</dbReference>
<dbReference type="Gene3D" id="3.40.50.2300">
    <property type="match status" value="2"/>
</dbReference>
<name>A0A1M7CPD6_9BRAD</name>
<dbReference type="InterPro" id="IPR028082">
    <property type="entry name" value="Peripla_BP_I"/>
</dbReference>
<sequence>MLNRRKFVGAGLSALVAGKVRVASAQDANTIKIGLITDMSGIYKDSEGPASVACATLAIQEFTAANQQVNVELIVGDHQNKADIGVGIIREWFDRQGVDIITDVGNSAVALGARTIVEERDKISIVTSAGSSDLTGKGCSPNQLHWSYDTWCLAHSIATAISQFGGKRWFFVTADYAFGHAAQKDVTRFVEAAGGTVIGSVAHPPGASDYASFLLQAQAAKPDVIVFANAGADLTNCMRQSQEFGIATSGIRFVAMGGFITDILGMGLPVAKGLSLTETFYWDLNDRTRAFMKRLQPSLPEGVFPNMSHAGNYSGLSHYLKAVKQLGVTRAKASGRYTIDTMKKMPTDDDCFGPGSIRADVRKIHPAYLLAAKDPSDSKGRGDAYDLLATIPAEQAFRPMSEGGCPLMKT</sequence>
<accession>A0A1M7CPD6</accession>
<dbReference type="PANTHER" id="PTHR30483:SF6">
    <property type="entry name" value="PERIPLASMIC BINDING PROTEIN OF ABC TRANSPORTER FOR NATURAL AMINO ACIDS"/>
    <property type="match status" value="1"/>
</dbReference>
<evidence type="ECO:0000313" key="5">
    <source>
        <dbReference type="EMBL" id="SED73159.1"/>
    </source>
</evidence>
<feature type="domain" description="Leucine-binding protein" evidence="4">
    <location>
        <begin position="30"/>
        <end position="373"/>
    </location>
</feature>
<evidence type="ECO:0000313" key="6">
    <source>
        <dbReference type="Proteomes" id="UP000183208"/>
    </source>
</evidence>
<keyword evidence="3" id="KW-0029">Amino-acid transport</keyword>
<dbReference type="SUPFAM" id="SSF53822">
    <property type="entry name" value="Periplasmic binding protein-like I"/>
    <property type="match status" value="1"/>
</dbReference>
<evidence type="ECO:0000259" key="4">
    <source>
        <dbReference type="Pfam" id="PF13458"/>
    </source>
</evidence>
<gene>
    <name evidence="5" type="ORF">SAMN05444171_4972</name>
</gene>
<dbReference type="RefSeq" id="WP_079587919.1">
    <property type="nucleotide sequence ID" value="NZ_FNTI01000001.1"/>
</dbReference>
<dbReference type="GO" id="GO:0006865">
    <property type="term" value="P:amino acid transport"/>
    <property type="evidence" value="ECO:0007669"/>
    <property type="project" value="UniProtKB-KW"/>
</dbReference>
<reference evidence="5 6" key="1">
    <citation type="submission" date="2016-10" db="EMBL/GenBank/DDBJ databases">
        <authorList>
            <person name="de Groot N.N."/>
        </authorList>
    </citation>
    <scope>NUCLEOTIDE SEQUENCE [LARGE SCALE GENOMIC DNA]</scope>
    <source>
        <strain evidence="5 6">GAS522</strain>
    </source>
</reference>
<organism evidence="5 6">
    <name type="scientific">Bradyrhizobium lablabi</name>
    <dbReference type="NCBI Taxonomy" id="722472"/>
    <lineage>
        <taxon>Bacteria</taxon>
        <taxon>Pseudomonadati</taxon>
        <taxon>Pseudomonadota</taxon>
        <taxon>Alphaproteobacteria</taxon>
        <taxon>Hyphomicrobiales</taxon>
        <taxon>Nitrobacteraceae</taxon>
        <taxon>Bradyrhizobium</taxon>
    </lineage>
</organism>
<evidence type="ECO:0000256" key="1">
    <source>
        <dbReference type="ARBA" id="ARBA00010062"/>
    </source>
</evidence>
<proteinExistence type="inferred from homology"/>
<dbReference type="CDD" id="cd06327">
    <property type="entry name" value="PBP1_SBP-like"/>
    <property type="match status" value="1"/>
</dbReference>
<dbReference type="InterPro" id="IPR028081">
    <property type="entry name" value="Leu-bd"/>
</dbReference>
<protein>
    <submittedName>
        <fullName evidence="5">Branched-chain amino acid transport system substrate-binding protein</fullName>
    </submittedName>
</protein>